<reference evidence="5" key="1">
    <citation type="submission" date="2025-08" db="UniProtKB">
        <authorList>
            <consortium name="RefSeq"/>
        </authorList>
    </citation>
    <scope>IDENTIFICATION</scope>
    <source>
        <strain evidence="5">Wakin</strain>
        <tissue evidence="5">Muscle</tissue>
    </source>
</reference>
<feature type="coiled-coil region" evidence="1">
    <location>
        <begin position="1870"/>
        <end position="1904"/>
    </location>
</feature>
<dbReference type="Proteomes" id="UP000515129">
    <property type="component" value="Chromosome 4"/>
</dbReference>
<protein>
    <submittedName>
        <fullName evidence="5">Golgin subfamily B member 1-like isoform X1</fullName>
    </submittedName>
</protein>
<feature type="coiled-coil region" evidence="1">
    <location>
        <begin position="3450"/>
        <end position="3735"/>
    </location>
</feature>
<gene>
    <name evidence="5" type="primary">LOC113061749</name>
</gene>
<feature type="coiled-coil region" evidence="1">
    <location>
        <begin position="3762"/>
        <end position="3927"/>
    </location>
</feature>
<feature type="coiled-coil region" evidence="1">
    <location>
        <begin position="773"/>
        <end position="893"/>
    </location>
</feature>
<feature type="coiled-coil region" evidence="1">
    <location>
        <begin position="3961"/>
        <end position="4188"/>
    </location>
</feature>
<feature type="compositionally biased region" description="Polar residues" evidence="2">
    <location>
        <begin position="2042"/>
        <end position="2058"/>
    </location>
</feature>
<feature type="region of interest" description="Disordered" evidence="2">
    <location>
        <begin position="121"/>
        <end position="151"/>
    </location>
</feature>
<evidence type="ECO:0000313" key="4">
    <source>
        <dbReference type="Proteomes" id="UP000515129"/>
    </source>
</evidence>
<evidence type="ECO:0000256" key="2">
    <source>
        <dbReference type="SAM" id="MobiDB-lite"/>
    </source>
</evidence>
<dbReference type="KEGG" id="caua:113061749"/>
<feature type="region of interest" description="Disordered" evidence="2">
    <location>
        <begin position="421"/>
        <end position="444"/>
    </location>
</feature>
<accession>A0A6P6LQZ8</accession>
<name>A0A6P6LQZ8_CARAU</name>
<feature type="region of interest" description="Disordered" evidence="2">
    <location>
        <begin position="3311"/>
        <end position="3370"/>
    </location>
</feature>
<feature type="coiled-coil region" evidence="1">
    <location>
        <begin position="152"/>
        <end position="272"/>
    </location>
</feature>
<feature type="region of interest" description="Disordered" evidence="2">
    <location>
        <begin position="16"/>
        <end position="50"/>
    </location>
</feature>
<dbReference type="GeneID" id="113061749"/>
<dbReference type="PANTHER" id="PTHR18887">
    <property type="entry name" value="GOLGI-ASSOCIATED PROTEIN GCP360-RELATED"/>
    <property type="match status" value="1"/>
</dbReference>
<feature type="coiled-coil region" evidence="1">
    <location>
        <begin position="923"/>
        <end position="1093"/>
    </location>
</feature>
<feature type="coiled-coil region" evidence="1">
    <location>
        <begin position="2659"/>
        <end position="2686"/>
    </location>
</feature>
<keyword evidence="3" id="KW-0472">Membrane</keyword>
<organism evidence="4 5">
    <name type="scientific">Carassius auratus</name>
    <name type="common">Goldfish</name>
    <dbReference type="NCBI Taxonomy" id="7957"/>
    <lineage>
        <taxon>Eukaryota</taxon>
        <taxon>Metazoa</taxon>
        <taxon>Chordata</taxon>
        <taxon>Craniata</taxon>
        <taxon>Vertebrata</taxon>
        <taxon>Euteleostomi</taxon>
        <taxon>Actinopterygii</taxon>
        <taxon>Neopterygii</taxon>
        <taxon>Teleostei</taxon>
        <taxon>Ostariophysi</taxon>
        <taxon>Cypriniformes</taxon>
        <taxon>Cyprinidae</taxon>
        <taxon>Cyprininae</taxon>
        <taxon>Carassius</taxon>
    </lineage>
</organism>
<dbReference type="InterPro" id="IPR026202">
    <property type="entry name" value="GOLGB1"/>
</dbReference>
<feature type="region of interest" description="Disordered" evidence="2">
    <location>
        <begin position="4218"/>
        <end position="4238"/>
    </location>
</feature>
<feature type="coiled-coil region" evidence="1">
    <location>
        <begin position="2379"/>
        <end position="2601"/>
    </location>
</feature>
<proteinExistence type="predicted"/>
<feature type="coiled-coil region" evidence="1">
    <location>
        <begin position="4239"/>
        <end position="4273"/>
    </location>
</feature>
<keyword evidence="3" id="KW-1133">Transmembrane helix</keyword>
<keyword evidence="4" id="KW-1185">Reference proteome</keyword>
<dbReference type="OrthoDB" id="9904168at2759"/>
<feature type="compositionally biased region" description="Basic and acidic residues" evidence="2">
    <location>
        <begin position="3239"/>
        <end position="3253"/>
    </location>
</feature>
<keyword evidence="1" id="KW-0175">Coiled coil</keyword>
<feature type="transmembrane region" description="Helical" evidence="3">
    <location>
        <begin position="4330"/>
        <end position="4350"/>
    </location>
</feature>
<evidence type="ECO:0000256" key="3">
    <source>
        <dbReference type="SAM" id="Phobius"/>
    </source>
</evidence>
<evidence type="ECO:0000313" key="5">
    <source>
        <dbReference type="RefSeq" id="XP_026086940.1"/>
    </source>
</evidence>
<feature type="region of interest" description="Disordered" evidence="2">
    <location>
        <begin position="2022"/>
        <end position="2058"/>
    </location>
</feature>
<feature type="coiled-coil region" evidence="1">
    <location>
        <begin position="2148"/>
        <end position="2329"/>
    </location>
</feature>
<keyword evidence="3" id="KW-0812">Transmembrane</keyword>
<evidence type="ECO:0000256" key="1">
    <source>
        <dbReference type="SAM" id="Coils"/>
    </source>
</evidence>
<dbReference type="GO" id="GO:0005794">
    <property type="term" value="C:Golgi apparatus"/>
    <property type="evidence" value="ECO:0007669"/>
    <property type="project" value="InterPro"/>
</dbReference>
<dbReference type="RefSeq" id="XP_026086940.1">
    <property type="nucleotide sequence ID" value="XM_026231155.1"/>
</dbReference>
<dbReference type="PANTHER" id="PTHR18887:SF2">
    <property type="entry name" value="GOLGIN SUBFAMILY B MEMBER 1"/>
    <property type="match status" value="1"/>
</dbReference>
<sequence>MFSRLTQGVSSVLHELSGEDRFDGDFQQDGPVPQPRPDAEASLEGTEGSEEVLERLAQTEQLVVQLKELIREKDSQLASTEKKLKEEKEQAEVKFTKLKLQAKAKTAALNKQLSELKGKEALNSSQLSLEQDGPVPQPRPDAEASLEGTEGSEEVLERLAQTEQLVVQLKELIREKDSQLASTEKKLKEEKEQAEVKFTKLKLQAKAKTAALNKQLNELKGKEALNSSQNSESSFQMAPEVEEELQQLKEKLSQAESTNMSLQHQLWEAEQRVREEGHAEQVRILQTVVREKDVRFQEQILKHEQELLNLTQVSNDLDLQQALRVSQQRIEELEESLRSRSEVLEMLQQELNSADQQKQILTAQFRQMELELAEARRLREEERQQWAMRAEEELQALRARLEASGSEGEQTVNSLNTELRKKTTETDEMRAKLESAGREKEEMLEKLKDKENAFEAELAKMKACLEARLETSESEREQIISTLNINVTQLNAELLKKTTEMDEMRAKLESGEREKEEMLEKVRQRESAFEAELTNLKVSLETRLEASEKERDQNISALNAELLKKTAEVDEIREKLDSGQREKEEMLEKLKDKENAFEAEMAKMKACLEARLETSESEREQIISTLNINVTQLNAELLKKTTEMDEMRAKLESGEREKEEMLEKMKERESSFEAELTNLKVSLETRLEASEKERDQNISALNAELVKKTAEVDEIRANLESGQREKEEMLEKIKERECAFEAELAKMKACLEARLETSESEREQIISTLNINVTQLNAELVKKTTELDEMRAKLESGEREKEEMVEKVRQRESAFEADLTNLKVSLETRLEASEKERDQNISALNAELVKKTAEMDELRAKLESGEREKEEMLEKMKERESSFEAELTNLKVSLETRLETSEMERDQNISALNAELVKKTAETDEIRAKLESGQREKEEMLEKLKDKENAFEAEMAKMKACLEARLESSESEREQIISTLNINVTQLNAELLKKTTEMDEMRAKLESGEREKEEMLEKMKERESSFEAELTNLKVSLETRLETLENERNQNISALNAELVKKTTEVDEIRAKLESAEREREEMLEKIKGRECAFEAELAKMKACLEARLETSESEREQIISTLNINVTQLNAELLKKTTEMDEMRAKLESGEREKEEMLEKMKERESSFEAELTNLKVSLETRLETLENERNQNISALNAELLKKTAEMGELRAKLEYEEREKNEMLEKLKDKENAFEAELAKMKVSLEARLEFTESEKEQTISALNAELQRKTTEVDEIRSKFESGQRENEQILEKLKERECAFEAELTKIKESLETRLEMLENESNQNISALNSELLKKTAETDEMRAKLASVKREKEEMLEKLKDKENAFEAELAKMKACLEARLETSESEREQIISTLNINVTQLNAELVKKATELDEMRARLESGEREKEEMVEKLREREFSFEAELTNLKVSLETRLEASEKERDQNISALNAELVKKTAEMDELRAKLESGQREKEEMLVKIRESENTFESELTNLKVSLEAKLETTESEKEQTISALYAEILKKGAEVDEMRSKLESEEREKEEMLEKFKERETSFDAELTNLKASLEARLETTESEKVQTISALNAELLKTAMELDEMRAKSQSEEREKNKMLEKFKERETSFAEELTNLKVSLEARMETTESEKEQTISALNAELLKKTTEFDELREKLSDEKREILEMLQERQIRFETELANLQACLEVAESQKEEMTKKLEVEVASRMEELHHLQEKLNEVERAREEESKNERNRLAQMQNELESLRETLDANKEEQKAGLQAKDALENLWRGIQNLTTPGEAEVEISIPTHPAQFLKVLPALEARLSNLTDEQQESQACMSQITLTLQSLQGQLDKSTAEKEKAVARIQELEQQLLTVQVTGESLRDHVTDLSVRDLDRTHQDNSGDAHRSEYKFQSDRVLFLELQLADREKELFDLKEKLSLTTGKTISEEERADSQSREDIAGLHDNSTALSEVLEGTQEEETTLVAVDTSVLSVSAGNESSPEIIAPQPVSPGESKGTSSDEMVTSSDSEVPHSSWTLLEAVNQDGTKEWAPQIQDFASLRLSTQSWEETCEEHVASTSCLVDIESPSLVIRETVQIRLGQQEGSLLNTDSNTGQAFAQVLAEEIQKRYSELLGELQQFKDTALQSQERVFQLEEELRSLTDSKNEVQCKADIYKKELIEVKALFEQEKIDRQNVAEQFENLQEEAFSKDDKMKALQESLDEVHQRLFEQEGQARMLAAQLEDRELTSSELEQKLVDMEGRLVQISHEADIAKAALIDRTADLEGLQKCLSQKDQEMMELNESMTAKLLQAGEERFTMSSEVKKLKEQIHELEIVRDYQQKILEDKTSECEELVALRKENDDLNTQMAALKKNGEQVKRKLQAALIQRKELIKKVADFEKEAEIKEEKERDGTEEITLQFKNEIKEKEREIQRLDVLLQETRDDLNIKEETLTSLKQKISKQDQALTESRAEIEHLTERYVQLNEQQMSQMAEDRNRLLSQIASMESDIEILHKKLQESTDANEDTVVKAQENDRHHLEQMKQQKEEYSDLFERLQTEEREKNGLLNRIVELEGLLESKNDTDKVNSVNVEGNVGSATQNLEKPKTNDWVDFTSAETKTQQHKPGEQSQQPVVKDHEDIINGLQEELRVEQAARAELEVRLQESQSSQSLTDSKFKELCKELEVLREKERQIDALTDEMEAIREKCQRAEANAEKLKVEVDEAWEAAKRSISDAESPVKALQSEVEEFKQFLKHKNDEIVDLSQQLSEQSSLLLKMQETVLEKDQLIASLQEGLKAEQDKVKKLEAEMPQHDEEEKDYNAKLQQLQRKLQAALVSRKEALKQKQLLKEEQTAAEKIKLELQQKLELIEVELNKSREEREKLIEEVDRTLLENQSLRASCESLKLAMEGVLNEKDACKRQAESAKEESDQVCRQLEEKVQSMKEEYESLLKSYENVSDEAERVRRVLEAARQERQELAAKARAHEAARHEAERLAEEAMKEVDVVKEKMRKFAKVKHQKIMDLEEENERLREQEEKKLTKHTDTELKQDLESVKQELETLKTNYNIVLGEKNFLEHEAEELRLRLAEDIDKKDSENLDTCSVETIKEVKNFTQQRSPDVIEIQEYQSDSIALEANPTEPLESIGTALEQMMQSNVEMTAQTEERLKELETSLKTAENKIRELEAALEDHMESRNKQESMLNAEIASFKQQLQESSEREGLQKEELYKKETQLQELRASLETERDDLEEQLMNQLAQLNGSIAGYQQEASDSRDRLTDMQRELEKLERERAELEAEVASERDRAARMEEDMRQAQRERAEAESEAGKQRELEQKLKSAQRFKDGSQNRTRQLEELLREKQMEVRQLQKDCIEYQERISELGKDVKSLTLGRVEVSAELDAARLEIVKIMQDRTSIASELSMCKGKLDMALEEAKQAQADKIAAEKMVQLKEAELKADAERTLDEVRYRLGAELKQMELRLEKSYRERERVEEATLEARSINEAADRHSQEMQARLDEALARLAAFSRSMSSLQDDRDRVLDEAKQWESRFHSELQEKEADVREAETRAKDLAERLQRETTQKEELQSLLERMQKEGENLQLELSEAEKKHNDSFAALEKERGDLQQNLALVETNLTQTRSQLTTLETEAEGLRHRTKALEEAVDKLQSDANEARAVIKERETEERRLCLRLEQLETDLASSKNLTDTLQAALDEKEKREMELLGEKEQAVTQAVEEARKDADVRAEMAEKELKKKREELRSLEERLRKAEEDTFQSRAQLESFTKAMGSLQDDRDRVLSQYKQLEERHLQVMMDKDSLIQEAAGENNGLKEEIRALLSQRDDLNAENAKLAAQLHGYRNDLKQVLAMKDSQHKQILATQVERISFLEGEKEELESQIQALVKDVAQGKMPPLEQEILSQASEGIVRADKQDAPGAEVEKLREQLQAARKHIATLEETLELEKETQAVHSKELKELRWEGGVLRTEAETAEERVAELARDLLMMEQQLLEEREAASQLRAQNQSFGQAMASLQDARDQAVNEAKELRLRLYEVNQTAHPASPPSGSKGEVWSLKNALSALQNDRERMLEQLHLQRSELDRLGSGELSRLTQALVDERRRAGEQEEKIMAEMRHRDAQMDRYKQELEMLRLERMDWQGQAELLKQQTLTTLSERDQQVRHLTAMLEEARTSKLRLEHTQRQGSHAVDAAPGGPLEHNEGYKAECIELQRRLDEESEQRLRVEEQLIAAQDRLKRYTHGEWQTASEAMMSETAVLIEPPEGAVTRTRSGGPGLLRMLRVAFCSRQRTPLLVSLYLLTVHVLLLLCMGGYL</sequence>
<feature type="coiled-coil region" evidence="1">
    <location>
        <begin position="1127"/>
        <end position="1798"/>
    </location>
</feature>
<feature type="coiled-coil region" evidence="1">
    <location>
        <begin position="2813"/>
        <end position="3116"/>
    </location>
</feature>
<feature type="coiled-coil region" evidence="1">
    <location>
        <begin position="2711"/>
        <end position="2784"/>
    </location>
</feature>
<feature type="region of interest" description="Disordered" evidence="2">
    <location>
        <begin position="3234"/>
        <end position="3253"/>
    </location>
</feature>